<keyword evidence="3" id="KW-1185">Reference proteome</keyword>
<sequence length="114" mass="11952">MTRKPPLQRKKTTKRKKVYLYSTMSPSDGAGLSPALSLAASRSVWSCSSCCSAAAGSRCGCVARICERNCPTGDSIWSGAIDDDDGGGSDSGPDGDHDAALTTTPRLLQKRQKA</sequence>
<protein>
    <submittedName>
        <fullName evidence="2">Uncharacterized protein</fullName>
    </submittedName>
</protein>
<feature type="region of interest" description="Disordered" evidence="1">
    <location>
        <begin position="72"/>
        <end position="114"/>
    </location>
</feature>
<reference evidence="2" key="2">
    <citation type="submission" date="2018-05" db="EMBL/GenBank/DDBJ databases">
        <title>OmerRS3 (Oryza meridionalis Reference Sequence Version 3).</title>
        <authorList>
            <person name="Zhang J."/>
            <person name="Kudrna D."/>
            <person name="Lee S."/>
            <person name="Talag J."/>
            <person name="Welchert J."/>
            <person name="Wing R.A."/>
        </authorList>
    </citation>
    <scope>NUCLEOTIDE SEQUENCE [LARGE SCALE GENOMIC DNA]</scope>
    <source>
        <strain evidence="2">cv. OR44</strain>
    </source>
</reference>
<accession>A0A0E0D5R6</accession>
<dbReference type="EnsemblPlants" id="OMERI03G28700.4">
    <property type="protein sequence ID" value="OMERI03G28700.4"/>
    <property type="gene ID" value="OMERI03G28700"/>
</dbReference>
<dbReference type="Gramene" id="OMERI03G28700.4">
    <property type="protein sequence ID" value="OMERI03G28700.4"/>
    <property type="gene ID" value="OMERI03G28700"/>
</dbReference>
<dbReference type="Proteomes" id="UP000008021">
    <property type="component" value="Chromosome 3"/>
</dbReference>
<dbReference type="HOGENOM" id="CLU_2125038_0_0_1"/>
<dbReference type="AlphaFoldDB" id="A0A0E0D5R6"/>
<evidence type="ECO:0000313" key="2">
    <source>
        <dbReference type="EnsemblPlants" id="OMERI03G28700.4"/>
    </source>
</evidence>
<name>A0A0E0D5R6_9ORYZ</name>
<proteinExistence type="predicted"/>
<evidence type="ECO:0000313" key="3">
    <source>
        <dbReference type="Proteomes" id="UP000008021"/>
    </source>
</evidence>
<evidence type="ECO:0000256" key="1">
    <source>
        <dbReference type="SAM" id="MobiDB-lite"/>
    </source>
</evidence>
<reference evidence="2" key="1">
    <citation type="submission" date="2015-04" db="UniProtKB">
        <authorList>
            <consortium name="EnsemblPlants"/>
        </authorList>
    </citation>
    <scope>IDENTIFICATION</scope>
</reference>
<organism evidence="2">
    <name type="scientific">Oryza meridionalis</name>
    <dbReference type="NCBI Taxonomy" id="40149"/>
    <lineage>
        <taxon>Eukaryota</taxon>
        <taxon>Viridiplantae</taxon>
        <taxon>Streptophyta</taxon>
        <taxon>Embryophyta</taxon>
        <taxon>Tracheophyta</taxon>
        <taxon>Spermatophyta</taxon>
        <taxon>Magnoliopsida</taxon>
        <taxon>Liliopsida</taxon>
        <taxon>Poales</taxon>
        <taxon>Poaceae</taxon>
        <taxon>BOP clade</taxon>
        <taxon>Oryzoideae</taxon>
        <taxon>Oryzeae</taxon>
        <taxon>Oryzinae</taxon>
        <taxon>Oryza</taxon>
    </lineage>
</organism>